<dbReference type="EMBL" id="JAFCLK010000004">
    <property type="protein sequence ID" value="MBR1135291.1"/>
    <property type="molecule type" value="Genomic_DNA"/>
</dbReference>
<feature type="domain" description="YdhG-like" evidence="1">
    <location>
        <begin position="27"/>
        <end position="117"/>
    </location>
</feature>
<reference evidence="3" key="1">
    <citation type="journal article" date="2021" name="ISME J.">
        <title>Evolutionary origin and ecological implication of a unique nif island in free-living Bradyrhizobium lineages.</title>
        <authorList>
            <person name="Tao J."/>
        </authorList>
    </citation>
    <scope>NUCLEOTIDE SEQUENCE [LARGE SCALE GENOMIC DNA]</scope>
    <source>
        <strain evidence="3">SZCCT0094</strain>
    </source>
</reference>
<dbReference type="Proteomes" id="UP001314635">
    <property type="component" value="Unassembled WGS sequence"/>
</dbReference>
<dbReference type="InterPro" id="IPR014922">
    <property type="entry name" value="YdhG-like"/>
</dbReference>
<protein>
    <submittedName>
        <fullName evidence="2">DUF1801 domain-containing protein</fullName>
    </submittedName>
</protein>
<name>A0ABS5G1X7_9BRAD</name>
<dbReference type="Gene3D" id="3.90.1150.200">
    <property type="match status" value="1"/>
</dbReference>
<comment type="caution">
    <text evidence="2">The sequence shown here is derived from an EMBL/GenBank/DDBJ whole genome shotgun (WGS) entry which is preliminary data.</text>
</comment>
<accession>A0ABS5G1X7</accession>
<evidence type="ECO:0000313" key="3">
    <source>
        <dbReference type="Proteomes" id="UP001314635"/>
    </source>
</evidence>
<evidence type="ECO:0000313" key="2">
    <source>
        <dbReference type="EMBL" id="MBR1135291.1"/>
    </source>
</evidence>
<keyword evidence="3" id="KW-1185">Reference proteome</keyword>
<sequence>MSRQRKPALTMFADHDAYIAEAPENLRPLLVRLRAQLARALPDAEEVIAYKMPGFRIGKSIIAGYAAFSKQCGLYLFPSAITSHADDIAAAGLKSTKTGVTFSPSQPIPDALVRKLALASRKDQNL</sequence>
<dbReference type="Pfam" id="PF08818">
    <property type="entry name" value="DUF1801"/>
    <property type="match status" value="1"/>
</dbReference>
<dbReference type="SUPFAM" id="SSF159888">
    <property type="entry name" value="YdhG-like"/>
    <property type="match status" value="1"/>
</dbReference>
<organism evidence="2 3">
    <name type="scientific">Bradyrhizobium denitrificans</name>
    <dbReference type="NCBI Taxonomy" id="2734912"/>
    <lineage>
        <taxon>Bacteria</taxon>
        <taxon>Pseudomonadati</taxon>
        <taxon>Pseudomonadota</taxon>
        <taxon>Alphaproteobacteria</taxon>
        <taxon>Hyphomicrobiales</taxon>
        <taxon>Nitrobacteraceae</taxon>
        <taxon>Bradyrhizobium</taxon>
    </lineage>
</organism>
<gene>
    <name evidence="2" type="ORF">JQ619_05910</name>
</gene>
<evidence type="ECO:0000259" key="1">
    <source>
        <dbReference type="Pfam" id="PF08818"/>
    </source>
</evidence>
<proteinExistence type="predicted"/>